<dbReference type="GeneID" id="98298669"/>
<proteinExistence type="predicted"/>
<keyword evidence="2" id="KW-1185">Reference proteome</keyword>
<dbReference type="Proteomes" id="UP000242712">
    <property type="component" value="Unassembled WGS sequence"/>
</dbReference>
<name>A0A2K4FAM6_9STAP</name>
<accession>A0A2K4FAM6</accession>
<sequence length="114" mass="13199">MYDWYSHSGQGARALEEFHYDKAKSTDKYQYVTFPSSSATGKPMSSYGLVDKKTGDIIDIVVQPTAQERHYLEQEANENNPGYYYTMTDKPNHLIQKDKNEFKGSMLTRKKKDD</sequence>
<protein>
    <submittedName>
        <fullName evidence="1">Uncharacterized protein</fullName>
    </submittedName>
</protein>
<organism evidence="1 2">
    <name type="scientific">Staphylococcus argensis</name>
    <dbReference type="NCBI Taxonomy" id="1607738"/>
    <lineage>
        <taxon>Bacteria</taxon>
        <taxon>Bacillati</taxon>
        <taxon>Bacillota</taxon>
        <taxon>Bacilli</taxon>
        <taxon>Bacillales</taxon>
        <taxon>Staphylococcaceae</taxon>
        <taxon>Staphylococcus</taxon>
    </lineage>
</organism>
<gene>
    <name evidence="1" type="ORF">CD039_09970</name>
</gene>
<comment type="caution">
    <text evidence="1">The sequence shown here is derived from an EMBL/GenBank/DDBJ whole genome shotgun (WGS) entry which is preliminary data.</text>
</comment>
<reference evidence="1 2" key="1">
    <citation type="submission" date="2017-08" db="EMBL/GenBank/DDBJ databases">
        <title>Draft genome sequences of 64 type strains of genus Staph aureus.</title>
        <authorList>
            <person name="Cole K."/>
            <person name="Golubchik T."/>
            <person name="Russell J."/>
            <person name="Foster D."/>
            <person name="Llewelyn M."/>
            <person name="Wilson D."/>
            <person name="Crook D."/>
            <person name="Paul J."/>
        </authorList>
    </citation>
    <scope>NUCLEOTIDE SEQUENCE [LARGE SCALE GENOMIC DNA]</scope>
    <source>
        <strain evidence="1 2">DSM 29875</strain>
    </source>
</reference>
<dbReference type="OrthoDB" id="2414629at2"/>
<evidence type="ECO:0000313" key="2">
    <source>
        <dbReference type="Proteomes" id="UP000242712"/>
    </source>
</evidence>
<dbReference type="RefSeq" id="WP_103372185.1">
    <property type="nucleotide sequence ID" value="NZ_CBCRVO010000002.1"/>
</dbReference>
<dbReference type="AlphaFoldDB" id="A0A2K4FAM6"/>
<evidence type="ECO:0000313" key="1">
    <source>
        <dbReference type="EMBL" id="POA08399.1"/>
    </source>
</evidence>
<dbReference type="EMBL" id="PPPX01000016">
    <property type="protein sequence ID" value="POA08399.1"/>
    <property type="molecule type" value="Genomic_DNA"/>
</dbReference>